<dbReference type="RefSeq" id="XP_020078365.1">
    <property type="nucleotide sequence ID" value="XM_020223177.1"/>
</dbReference>
<dbReference type="AlphaFoldDB" id="A0A1E4RPZ4"/>
<feature type="coiled-coil region" evidence="1">
    <location>
        <begin position="485"/>
        <end position="519"/>
    </location>
</feature>
<dbReference type="STRING" id="984485.A0A1E4RPZ4"/>
<reference evidence="3" key="1">
    <citation type="submission" date="2016-05" db="EMBL/GenBank/DDBJ databases">
        <title>Comparative genomics of biotechnologically important yeasts.</title>
        <authorList>
            <consortium name="DOE Joint Genome Institute"/>
            <person name="Riley R."/>
            <person name="Haridas S."/>
            <person name="Wolfe K.H."/>
            <person name="Lopes M.R."/>
            <person name="Hittinger C.T."/>
            <person name="Goker M."/>
            <person name="Salamov A."/>
            <person name="Wisecaver J."/>
            <person name="Long T.M."/>
            <person name="Aerts A.L."/>
            <person name="Barry K."/>
            <person name="Choi C."/>
            <person name="Clum A."/>
            <person name="Coughlan A.Y."/>
            <person name="Deshpande S."/>
            <person name="Douglass A.P."/>
            <person name="Hanson S.J."/>
            <person name="Klenk H.-P."/>
            <person name="Labutti K."/>
            <person name="Lapidus A."/>
            <person name="Lindquist E."/>
            <person name="Lipzen A."/>
            <person name="Meier-Kolthoff J.P."/>
            <person name="Ohm R.A."/>
            <person name="Otillar R.P."/>
            <person name="Pangilinan J."/>
            <person name="Peng Y."/>
            <person name="Rokas A."/>
            <person name="Rosa C.A."/>
            <person name="Scheuner C."/>
            <person name="Sibirny A.A."/>
            <person name="Slot J.C."/>
            <person name="Stielow J.B."/>
            <person name="Sun H."/>
            <person name="Kurtzman C.P."/>
            <person name="Blackwell M."/>
            <person name="Grigoriev I.V."/>
            <person name="Jeffries T.W."/>
        </authorList>
    </citation>
    <scope>NUCLEOTIDE SEQUENCE [LARGE SCALE GENOMIC DNA]</scope>
    <source>
        <strain evidence="3">NRRL Y-1933</strain>
    </source>
</reference>
<sequence>MNLLSILDGTPEPPIIDLHLENVNESGEYDLPTPMYEFQKELTDQIVSLHYPDILKYCETNDTKELIIKSLEICIENCMMVSTHPYLLINHYMPKNLALKDMSSKLADTSGKFNVLRDLMNVITQNASSKSTKNVGIVMKNLPRFFDLTEALLLGCKGNKSIKRYVGNHVRKESTKANKHNHHANGHDIQPTNIHLIPQDGKLAKYEDVLLQTKFDILIVFDGTVDTQSDFFNQLRTQNRRGEAIIIRLIPMRTIEHCQLFYSKQKHEKNYLYKLISSIVCLRDQIGNLPPDIIPIYNQNLQYLSQNFFDQLFKTGSRSGPRFPAWPLPELPTIPKFNSTDVERSLLTEVHFHYTPYDSTDNVIDYVSTSKKPTKKSYYELKRLELDYVTNPLKNDFNTLIGIYSNDNSTKSTQRTEINKSILTHRLIMQLNNAYKNLDIVNLEHQAHLQFNDNERQDKFGRREKEYNMTLSKICDDIDHTQHRIDFAEKQFLRKTEKIEEIKQKNAEVQTALESFIKEQNIDDEKQKQFVEKQFKIWELRKQIGDTLLKVKSKNEENAYMTTEYQNAAKSIEDSNKEIKQTVDDIKDLKRKIETAFETNEDNKKFKKQRQNLLDKIELAKEKDDALKKKLGKSLKFLRDTSHLKKRKGRGATPNSK</sequence>
<evidence type="ECO:0000313" key="3">
    <source>
        <dbReference type="Proteomes" id="UP000095085"/>
    </source>
</evidence>
<dbReference type="OrthoDB" id="3647690at2759"/>
<dbReference type="PRINTS" id="PR02093">
    <property type="entry name" value="HDA1SUBUNIT3"/>
</dbReference>
<protein>
    <recommendedName>
        <fullName evidence="4">HDA1 complex subunit 3</fullName>
    </recommendedName>
</protein>
<dbReference type="InterPro" id="IPR026216">
    <property type="entry name" value="HDA3"/>
</dbReference>
<organism evidence="2 3">
    <name type="scientific">Hyphopichia burtonii NRRL Y-1933</name>
    <dbReference type="NCBI Taxonomy" id="984485"/>
    <lineage>
        <taxon>Eukaryota</taxon>
        <taxon>Fungi</taxon>
        <taxon>Dikarya</taxon>
        <taxon>Ascomycota</taxon>
        <taxon>Saccharomycotina</taxon>
        <taxon>Pichiomycetes</taxon>
        <taxon>Debaryomycetaceae</taxon>
        <taxon>Hyphopichia</taxon>
    </lineage>
</organism>
<accession>A0A1E4RPZ4</accession>
<gene>
    <name evidence="2" type="ORF">HYPBUDRAFT_235766</name>
</gene>
<keyword evidence="3" id="KW-1185">Reference proteome</keyword>
<dbReference type="InterPro" id="IPR038609">
    <property type="entry name" value="HDA1_su2/3_sf"/>
</dbReference>
<dbReference type="Proteomes" id="UP000095085">
    <property type="component" value="Unassembled WGS sequence"/>
</dbReference>
<name>A0A1E4RPZ4_9ASCO</name>
<feature type="coiled-coil region" evidence="1">
    <location>
        <begin position="572"/>
        <end position="630"/>
    </location>
</feature>
<dbReference type="Gene3D" id="3.40.50.12360">
    <property type="match status" value="1"/>
</dbReference>
<dbReference type="InterPro" id="IPR021006">
    <property type="entry name" value="Hda2/3"/>
</dbReference>
<proteinExistence type="predicted"/>
<dbReference type="EMBL" id="KV454538">
    <property type="protein sequence ID" value="ODV69298.1"/>
    <property type="molecule type" value="Genomic_DNA"/>
</dbReference>
<evidence type="ECO:0000256" key="1">
    <source>
        <dbReference type="SAM" id="Coils"/>
    </source>
</evidence>
<keyword evidence="1" id="KW-0175">Coiled coil</keyword>
<dbReference type="GeneID" id="30997726"/>
<evidence type="ECO:0000313" key="2">
    <source>
        <dbReference type="EMBL" id="ODV69298.1"/>
    </source>
</evidence>
<dbReference type="GO" id="GO:0070823">
    <property type="term" value="C:HDA1 complex"/>
    <property type="evidence" value="ECO:0007669"/>
    <property type="project" value="InterPro"/>
</dbReference>
<evidence type="ECO:0008006" key="4">
    <source>
        <dbReference type="Google" id="ProtNLM"/>
    </source>
</evidence>
<dbReference type="Pfam" id="PF11496">
    <property type="entry name" value="HDA2-3"/>
    <property type="match status" value="1"/>
</dbReference>